<gene>
    <name evidence="1" type="ORF">CHUV0807_2282</name>
</gene>
<evidence type="ECO:0000313" key="2">
    <source>
        <dbReference type="Proteomes" id="UP000190837"/>
    </source>
</evidence>
<reference evidence="2" key="1">
    <citation type="submission" date="2016-04" db="EMBL/GenBank/DDBJ databases">
        <authorList>
            <person name="Tagini F."/>
        </authorList>
    </citation>
    <scope>NUCLEOTIDE SEQUENCE [LARGE SCALE GENOMIC DNA]</scope>
    <source>
        <strain evidence="2">CHUV0807</strain>
    </source>
</reference>
<dbReference type="Pfam" id="PF16157">
    <property type="entry name" value="DUF4865"/>
    <property type="match status" value="1"/>
</dbReference>
<dbReference type="InterPro" id="IPR032349">
    <property type="entry name" value="DUF4865"/>
</dbReference>
<dbReference type="Proteomes" id="UP000190837">
    <property type="component" value="Unassembled WGS sequence"/>
</dbReference>
<dbReference type="EMBL" id="FKLO01000076">
    <property type="protein sequence ID" value="SAM71079.1"/>
    <property type="molecule type" value="Genomic_DNA"/>
</dbReference>
<evidence type="ECO:0000313" key="1">
    <source>
        <dbReference type="EMBL" id="SAM71079.1"/>
    </source>
</evidence>
<dbReference type="AlphaFoldDB" id="A0A1C3H6Q2"/>
<proteinExistence type="predicted"/>
<name>A0A1C3H6Q2_9GAMM</name>
<evidence type="ECO:0008006" key="3">
    <source>
        <dbReference type="Google" id="ProtNLM"/>
    </source>
</evidence>
<accession>A0A1C3H6Q2</accession>
<dbReference type="RefSeq" id="WP_048715382.1">
    <property type="nucleotide sequence ID" value="NZ_CALFOW010000086.1"/>
</dbReference>
<sequence>MHAMRYAITLPGDYDMTIIRNRVAKSGHLMDGFQDLLFKAYLISEKAAGALQNSYNPLYVWKGAAGMNKFIFDGYFDNILRDFGWQHIEIGIAASTALTDAFKDSKYLTEETVAINPTTSLKNHKLQAQPQNGETGKLVVYNPDKWQQAIFTFYRDKPETEKTRYEILHLSM</sequence>
<organism evidence="1 2">
    <name type="scientific">Cardiobacterium hominis</name>
    <dbReference type="NCBI Taxonomy" id="2718"/>
    <lineage>
        <taxon>Bacteria</taxon>
        <taxon>Pseudomonadati</taxon>
        <taxon>Pseudomonadota</taxon>
        <taxon>Gammaproteobacteria</taxon>
        <taxon>Cardiobacteriales</taxon>
        <taxon>Cardiobacteriaceae</taxon>
        <taxon>Cardiobacterium</taxon>
    </lineage>
</organism>
<protein>
    <recommendedName>
        <fullName evidence="3">DUF4865 domain-containing protein</fullName>
    </recommendedName>
</protein>